<comment type="caution">
    <text evidence="2">The sequence shown here is derived from an EMBL/GenBank/DDBJ whole genome shotgun (WGS) entry which is preliminary data.</text>
</comment>
<dbReference type="EMBL" id="JAANOU010000001">
    <property type="protein sequence ID" value="NIH81173.1"/>
    <property type="molecule type" value="Genomic_DNA"/>
</dbReference>
<dbReference type="Pfam" id="PF14325">
    <property type="entry name" value="DUF4383"/>
    <property type="match status" value="1"/>
</dbReference>
<proteinExistence type="predicted"/>
<feature type="transmembrane region" description="Helical" evidence="1">
    <location>
        <begin position="109"/>
        <end position="126"/>
    </location>
</feature>
<evidence type="ECO:0000313" key="3">
    <source>
        <dbReference type="Proteomes" id="UP000754495"/>
    </source>
</evidence>
<accession>A0ABX0SW80</accession>
<keyword evidence="1" id="KW-0472">Membrane</keyword>
<keyword evidence="3" id="KW-1185">Reference proteome</keyword>
<feature type="transmembrane region" description="Helical" evidence="1">
    <location>
        <begin position="69"/>
        <end position="89"/>
    </location>
</feature>
<keyword evidence="1" id="KW-0812">Transmembrane</keyword>
<keyword evidence="1" id="KW-1133">Transmembrane helix</keyword>
<name>A0ABX0SW80_9PSEU</name>
<evidence type="ECO:0000313" key="2">
    <source>
        <dbReference type="EMBL" id="NIH81173.1"/>
    </source>
</evidence>
<evidence type="ECO:0000256" key="1">
    <source>
        <dbReference type="SAM" id="Phobius"/>
    </source>
</evidence>
<feature type="transmembrane region" description="Helical" evidence="1">
    <location>
        <begin position="12"/>
        <end position="32"/>
    </location>
</feature>
<protein>
    <submittedName>
        <fullName evidence="2">Fatty acid desaturase</fullName>
    </submittedName>
</protein>
<organism evidence="2 3">
    <name type="scientific">Amycolatopsis viridis</name>
    <dbReference type="NCBI Taxonomy" id="185678"/>
    <lineage>
        <taxon>Bacteria</taxon>
        <taxon>Bacillati</taxon>
        <taxon>Actinomycetota</taxon>
        <taxon>Actinomycetes</taxon>
        <taxon>Pseudonocardiales</taxon>
        <taxon>Pseudonocardiaceae</taxon>
        <taxon>Amycolatopsis</taxon>
    </lineage>
</organism>
<sequence length="134" mass="14100">MAEQTSERAPLAQGFALVVGVVFLALGIAGFATSGEILGFHTGTVLDVLRTALGLLALLAAPRARTARVFGLAVFFPLLGVTIWGLLSAGTNDPSDVRRVFDPHWADNALHAVVAVLGLVVFLLPARNRATERV</sequence>
<feature type="transmembrane region" description="Helical" evidence="1">
    <location>
        <begin position="38"/>
        <end position="62"/>
    </location>
</feature>
<dbReference type="Proteomes" id="UP000754495">
    <property type="component" value="Unassembled WGS sequence"/>
</dbReference>
<dbReference type="RefSeq" id="WP_167116502.1">
    <property type="nucleotide sequence ID" value="NZ_JAANOU010000001.1"/>
</dbReference>
<reference evidence="2 3" key="1">
    <citation type="submission" date="2020-03" db="EMBL/GenBank/DDBJ databases">
        <title>Sequencing the genomes of 1000 actinobacteria strains.</title>
        <authorList>
            <person name="Klenk H.-P."/>
        </authorList>
    </citation>
    <scope>NUCLEOTIDE SEQUENCE [LARGE SCALE GENOMIC DNA]</scope>
    <source>
        <strain evidence="2 3">DSM 45668</strain>
    </source>
</reference>
<gene>
    <name evidence="2" type="ORF">FHX46_003703</name>
</gene>